<reference evidence="2 3" key="1">
    <citation type="submission" date="2015-10" db="EMBL/GenBank/DDBJ databases">
        <title>Full genome of DAOMC 229536 Phialocephala scopiformis, a fungal endophyte of spruce producing the potent anti-insectan compound rugulosin.</title>
        <authorList>
            <consortium name="DOE Joint Genome Institute"/>
            <person name="Walker A.K."/>
            <person name="Frasz S.L."/>
            <person name="Seifert K.A."/>
            <person name="Miller J.D."/>
            <person name="Mondo S.J."/>
            <person name="Labutti K."/>
            <person name="Lipzen A."/>
            <person name="Dockter R."/>
            <person name="Kennedy M."/>
            <person name="Grigoriev I.V."/>
            <person name="Spatafora J.W."/>
        </authorList>
    </citation>
    <scope>NUCLEOTIDE SEQUENCE [LARGE SCALE GENOMIC DNA]</scope>
    <source>
        <strain evidence="2 3">CBS 120377</strain>
    </source>
</reference>
<dbReference type="OrthoDB" id="3488730at2759"/>
<name>A0A194XVX6_MOLSC</name>
<dbReference type="InParanoid" id="A0A194XVX6"/>
<evidence type="ECO:0000313" key="2">
    <source>
        <dbReference type="EMBL" id="KUJ24169.1"/>
    </source>
</evidence>
<dbReference type="EMBL" id="KQ947404">
    <property type="protein sequence ID" value="KUJ24169.1"/>
    <property type="molecule type" value="Genomic_DNA"/>
</dbReference>
<evidence type="ECO:0000259" key="1">
    <source>
        <dbReference type="Pfam" id="PF20150"/>
    </source>
</evidence>
<dbReference type="Pfam" id="PF20150">
    <property type="entry name" value="2EXR"/>
    <property type="match status" value="1"/>
</dbReference>
<dbReference type="PANTHER" id="PTHR35910:SF1">
    <property type="entry name" value="2EXR DOMAIN-CONTAINING PROTEIN"/>
    <property type="match status" value="1"/>
</dbReference>
<sequence length="445" mass="50311">MSMVYSDNKGSEGVVGWREALSPLSENYLGEVLSTLTILPSTTLRQQTSIFGMDHIPVPYNLQPVNKDTTMAEVSKPDCVQRDAAAVPTPANDAHPHTSLNAQEVADSLKGFAKLAPELTQMIFELMTIDDPRIIEVLWNEEKGFYTNAEVPTVLHICSQSRSVAQRVFSAMVLQNCKSGSESPDGLPDRYDPKINKEGPYTGVVTPFGAYVNFSLDTIYLSFSDIEMPNLKLDQLSTTFMTELKAKDVPIQHVAIDYKQSYYVWHHFLSQHQSLKSISLVANDRCMSHDIADGTQELLLQHLTPAPYRPAVALKERTLSRDSTVQTVELIKTFLPDVKKCLIYTVLRAKEYDTRMAYDFLLDYIFYGVQLPPIEYIDSVKRWDRMQGAVARKEGKSLKIALQDAEFEFRKAFLKNNWSVEDIRSVKFSMVDVVRARSNKVENGE</sequence>
<gene>
    <name evidence="2" type="ORF">LY89DRAFT_662926</name>
</gene>
<dbReference type="RefSeq" id="XP_018078524.1">
    <property type="nucleotide sequence ID" value="XM_018212673.1"/>
</dbReference>
<feature type="domain" description="2EXR" evidence="1">
    <location>
        <begin position="112"/>
        <end position="219"/>
    </location>
</feature>
<protein>
    <recommendedName>
        <fullName evidence="1">2EXR domain-containing protein</fullName>
    </recommendedName>
</protein>
<dbReference type="GeneID" id="28822399"/>
<dbReference type="InterPro" id="IPR045518">
    <property type="entry name" value="2EXR"/>
</dbReference>
<dbReference type="PANTHER" id="PTHR35910">
    <property type="entry name" value="2EXR DOMAIN-CONTAINING PROTEIN"/>
    <property type="match status" value="1"/>
</dbReference>
<dbReference type="AlphaFoldDB" id="A0A194XVX6"/>
<proteinExistence type="predicted"/>
<evidence type="ECO:0000313" key="3">
    <source>
        <dbReference type="Proteomes" id="UP000070700"/>
    </source>
</evidence>
<organism evidence="2 3">
    <name type="scientific">Mollisia scopiformis</name>
    <name type="common">Conifer needle endophyte fungus</name>
    <name type="synonym">Phialocephala scopiformis</name>
    <dbReference type="NCBI Taxonomy" id="149040"/>
    <lineage>
        <taxon>Eukaryota</taxon>
        <taxon>Fungi</taxon>
        <taxon>Dikarya</taxon>
        <taxon>Ascomycota</taxon>
        <taxon>Pezizomycotina</taxon>
        <taxon>Leotiomycetes</taxon>
        <taxon>Helotiales</taxon>
        <taxon>Mollisiaceae</taxon>
        <taxon>Mollisia</taxon>
    </lineage>
</organism>
<dbReference type="Proteomes" id="UP000070700">
    <property type="component" value="Unassembled WGS sequence"/>
</dbReference>
<keyword evidence="3" id="KW-1185">Reference proteome</keyword>
<dbReference type="KEGG" id="psco:LY89DRAFT_662926"/>
<accession>A0A194XVX6</accession>